<reference evidence="4" key="1">
    <citation type="submission" date="2014-05" db="EMBL/GenBank/DDBJ databases">
        <authorList>
            <person name="Kube M."/>
        </authorList>
    </citation>
    <scope>NUCLEOTIDE SEQUENCE [LARGE SCALE GENOMIC DNA]</scope>
</reference>
<proteinExistence type="predicted"/>
<dbReference type="HOGENOM" id="CLU_361567_0_0_14"/>
<dbReference type="PROSITE" id="PS51257">
    <property type="entry name" value="PROKAR_LIPOPROTEIN"/>
    <property type="match status" value="1"/>
</dbReference>
<evidence type="ECO:0000313" key="4">
    <source>
        <dbReference type="Proteomes" id="UP000032434"/>
    </source>
</evidence>
<evidence type="ECO:0000313" key="3">
    <source>
        <dbReference type="EMBL" id="CDR30495.1"/>
    </source>
</evidence>
<feature type="chain" id="PRO_5001593170" evidence="2">
    <location>
        <begin position="24"/>
        <end position="773"/>
    </location>
</feature>
<dbReference type="PATRIC" id="fig|35623.3.peg.423"/>
<feature type="coiled-coil region" evidence="1">
    <location>
        <begin position="30"/>
        <end position="75"/>
    </location>
</feature>
<name>A0A061A9C5_9MOLU</name>
<organism evidence="3 4">
    <name type="scientific">Acholeplasma oculi</name>
    <dbReference type="NCBI Taxonomy" id="35623"/>
    <lineage>
        <taxon>Bacteria</taxon>
        <taxon>Bacillati</taxon>
        <taxon>Mycoplasmatota</taxon>
        <taxon>Mollicutes</taxon>
        <taxon>Acholeplasmatales</taxon>
        <taxon>Acholeplasmataceae</taxon>
        <taxon>Acholeplasma</taxon>
    </lineage>
</organism>
<evidence type="ECO:0000256" key="2">
    <source>
        <dbReference type="SAM" id="SignalP"/>
    </source>
</evidence>
<dbReference type="SUPFAM" id="SSF53756">
    <property type="entry name" value="UDP-Glycosyltransferase/glycogen phosphorylase"/>
    <property type="match status" value="1"/>
</dbReference>
<keyword evidence="1" id="KW-0175">Coiled coil</keyword>
<dbReference type="EMBL" id="LK028559">
    <property type="protein sequence ID" value="CDR30495.1"/>
    <property type="molecule type" value="Genomic_DNA"/>
</dbReference>
<dbReference type="RefSeq" id="WP_045749037.1">
    <property type="nucleotide sequence ID" value="NZ_FUZK01000003.1"/>
</dbReference>
<keyword evidence="4" id="KW-1185">Reference proteome</keyword>
<dbReference type="OrthoDB" id="397241at2"/>
<accession>A0A061A9C5</accession>
<dbReference type="Gene3D" id="3.40.50.11110">
    <property type="entry name" value="Sialyltransferase, C-terminal GT-B Rossman nucleotide-binding domain"/>
    <property type="match status" value="1"/>
</dbReference>
<dbReference type="AlphaFoldDB" id="A0A061A9C5"/>
<protein>
    <submittedName>
        <fullName evidence="3">Uncharacterized protein</fullName>
    </submittedName>
</protein>
<evidence type="ECO:0000256" key="1">
    <source>
        <dbReference type="SAM" id="Coils"/>
    </source>
</evidence>
<dbReference type="InParanoid" id="A0A061A9C5"/>
<dbReference type="STRING" id="35623.Aocu_04220"/>
<sequence length="773" mass="87860">MKKILSTFMLILLALVLIACANAEDIDSSFDDINDRIDQIEESLEEQKEEYEQQISELQNEINDLETLVLELRVIIDAQKSKFEVDLEHLKEEYDAKLADQEADYIARLASQKALYDESLVTLESLFNASLDAQKELYDQLISNQKAEYDLALAQLEAENSADLEEQRVLYAQMLADQIITYEDMLATQAQLYVDMLQAQSDIYDAKLVSQKELYDQLILNQKAEYEQALADAISQFNEELAIQTHDFEVALSRLEQKLADLNSKLYIYEYSTFVFNQVEDSLIGTLSYELSLPNSTTLTVEGIKFTLRHPLTGEISTVNPILSVNEFEDISGEFELEVEFHGYFEMTIELTYIDSIGDQGILTFKLPVMYKVDQVNFAWLHATMPVLLFASDLLNNKYPGYTYVEIERAATYDFNKLPEKALKYPLAVSASGGNYTQTQIPNFYTNVTHGQSNKMIEWMKELYSINPNTNFKILGVDNYLNVITSSILSGIPFERLSFVIYTDGSFTTSMINSSFSTLSQFNSLYTLFENWLNGNVSGSNILAHMQSDYVLTSTKLDNFEYVVNSISGWNLEHDLMELINDELNVRVLSVSDAFGSLETIGKLDELEYLLKTRWGSEPNESMMAYFAGNPVKNLLILGTSPTGEVNAQFASFDKYLEKIVELYGNEYKIFYKGHPRYPSQPQRVQLFENNNIIVLPNSIPVETLMLLYENVYVGGYNGTSFQSSLKDQTVFLFGTQALIKGNATMKNLIETTDIFSNTVYLTVDSNGEVVVQ</sequence>
<dbReference type="Proteomes" id="UP000032434">
    <property type="component" value="Chromosome 1"/>
</dbReference>
<keyword evidence="2" id="KW-0732">Signal</keyword>
<dbReference type="KEGG" id="aoc:Aocu_04220"/>
<gene>
    <name evidence="3" type="ORF">Aocu_04220</name>
</gene>
<feature type="signal peptide" evidence="2">
    <location>
        <begin position="1"/>
        <end position="23"/>
    </location>
</feature>